<proteinExistence type="predicted"/>
<dbReference type="RefSeq" id="WP_004833937.1">
    <property type="nucleotide sequence ID" value="NZ_AEXM01000006.1"/>
</dbReference>
<keyword evidence="1" id="KW-0812">Transmembrane</keyword>
<dbReference type="STRING" id="879305.HMPREF9290_0931"/>
<dbReference type="Proteomes" id="UP000005286">
    <property type="component" value="Unassembled WGS sequence"/>
</dbReference>
<dbReference type="AlphaFoldDB" id="F0GTK9"/>
<feature type="transmembrane region" description="Helical" evidence="1">
    <location>
        <begin position="62"/>
        <end position="80"/>
    </location>
</feature>
<comment type="caution">
    <text evidence="2">The sequence shown here is derived from an EMBL/GenBank/DDBJ whole genome shotgun (WGS) entry which is preliminary data.</text>
</comment>
<keyword evidence="1" id="KW-1133">Transmembrane helix</keyword>
<keyword evidence="3" id="KW-1185">Reference proteome</keyword>
<dbReference type="EMBL" id="AEXM01000006">
    <property type="protein sequence ID" value="EGC82819.1"/>
    <property type="molecule type" value="Genomic_DNA"/>
</dbReference>
<gene>
    <name evidence="2" type="ORF">HMPREF9290_0931</name>
</gene>
<protein>
    <submittedName>
        <fullName evidence="2">Uncharacterized protein</fullName>
    </submittedName>
</protein>
<keyword evidence="1" id="KW-0472">Membrane</keyword>
<sequence length="110" mass="13119">MEEREKIIKEIEKERENLSKIQEQMDFRDGGVFIRLFFESLIIDALVLLILSFTRLEDYKKIGILLVGFLLIFIILGMIYKKKLMKKKDKLIEERIACQKRIVNLSKKLN</sequence>
<accession>F0GTK9</accession>
<evidence type="ECO:0000313" key="3">
    <source>
        <dbReference type="Proteomes" id="UP000005286"/>
    </source>
</evidence>
<dbReference type="PATRIC" id="fig|879305.3.peg.154"/>
<evidence type="ECO:0000256" key="1">
    <source>
        <dbReference type="SAM" id="Phobius"/>
    </source>
</evidence>
<evidence type="ECO:0000313" key="2">
    <source>
        <dbReference type="EMBL" id="EGC82819.1"/>
    </source>
</evidence>
<name>F0GTK9_9FIRM</name>
<reference evidence="2 3" key="1">
    <citation type="submission" date="2011-01" db="EMBL/GenBank/DDBJ databases">
        <authorList>
            <person name="Durkin A.S."/>
            <person name="Madupu R."/>
            <person name="Torralba M."/>
            <person name="Gillis M."/>
            <person name="Methe B."/>
            <person name="Sutton G."/>
            <person name="Nelson K.E."/>
        </authorList>
    </citation>
    <scope>NUCLEOTIDE SEQUENCE [LARGE SCALE GENOMIC DNA]</scope>
    <source>
        <strain evidence="2 3">ACS-065-V-Col13</strain>
    </source>
</reference>
<feature type="transmembrane region" description="Helical" evidence="1">
    <location>
        <begin position="32"/>
        <end position="56"/>
    </location>
</feature>
<organism evidence="2 3">
    <name type="scientific">Anaerococcus prevotii ACS-065-V-Col13</name>
    <dbReference type="NCBI Taxonomy" id="879305"/>
    <lineage>
        <taxon>Bacteria</taxon>
        <taxon>Bacillati</taxon>
        <taxon>Bacillota</taxon>
        <taxon>Tissierellia</taxon>
        <taxon>Tissierellales</taxon>
        <taxon>Peptoniphilaceae</taxon>
        <taxon>Anaerococcus</taxon>
    </lineage>
</organism>